<comment type="caution">
    <text evidence="1">The sequence shown here is derived from an EMBL/GenBank/DDBJ whole genome shotgun (WGS) entry which is preliminary data.</text>
</comment>
<gene>
    <name evidence="1" type="ORF">JI746_22250</name>
</gene>
<name>A0ABS1JWD0_9BURK</name>
<dbReference type="Proteomes" id="UP000622707">
    <property type="component" value="Unassembled WGS sequence"/>
</dbReference>
<protein>
    <recommendedName>
        <fullName evidence="3">DUF4375 domain-containing protein</fullName>
    </recommendedName>
</protein>
<evidence type="ECO:0000313" key="2">
    <source>
        <dbReference type="Proteomes" id="UP000622707"/>
    </source>
</evidence>
<proteinExistence type="predicted"/>
<dbReference type="EMBL" id="JAEQND010000013">
    <property type="protein sequence ID" value="MBL0427845.1"/>
    <property type="molecule type" value="Genomic_DNA"/>
</dbReference>
<evidence type="ECO:0000313" key="1">
    <source>
        <dbReference type="EMBL" id="MBL0427845.1"/>
    </source>
</evidence>
<organism evidence="1 2">
    <name type="scientific">Ramlibacter alkalitolerans</name>
    <dbReference type="NCBI Taxonomy" id="2039631"/>
    <lineage>
        <taxon>Bacteria</taxon>
        <taxon>Pseudomonadati</taxon>
        <taxon>Pseudomonadota</taxon>
        <taxon>Betaproteobacteria</taxon>
        <taxon>Burkholderiales</taxon>
        <taxon>Comamonadaceae</taxon>
        <taxon>Ramlibacter</taxon>
    </lineage>
</organism>
<dbReference type="RefSeq" id="WP_201692476.1">
    <property type="nucleotide sequence ID" value="NZ_JAEQND010000013.1"/>
</dbReference>
<accession>A0ABS1JWD0</accession>
<reference evidence="1 2" key="1">
    <citation type="journal article" date="2017" name="Int. J. Syst. Evol. Microbiol.">
        <title>Ramlibacter alkalitolerans sp. nov., alkali-tolerant bacterium isolated from soil of ginseng.</title>
        <authorList>
            <person name="Lee D.H."/>
            <person name="Cha C.J."/>
        </authorList>
    </citation>
    <scope>NUCLEOTIDE SEQUENCE [LARGE SCALE GENOMIC DNA]</scope>
    <source>
        <strain evidence="1 2">KACC 19305</strain>
    </source>
</reference>
<evidence type="ECO:0008006" key="3">
    <source>
        <dbReference type="Google" id="ProtNLM"/>
    </source>
</evidence>
<keyword evidence="2" id="KW-1185">Reference proteome</keyword>
<sequence>MQDYLVVSTDEPARPEETYVVRASSPEEALTKYIKQVYLPSDFFREWVRELAVNMGFAERFYLASEQELERFTGTGEYGTEPELVRSRVAAFFKERPDLGAAYLEYMDTEDESVLSDELFEFIALHRDPLTELGLRAIALASLPVLE</sequence>